<dbReference type="AlphaFoldDB" id="A0A0A9G8T8"/>
<sequence>MASESLVHLQEIIDGTSLCKPKFGQTKSYIRKLLSHMFLNKKHPKCQLPNSFLVADTTNS</sequence>
<accession>A0A0A9G8T8</accession>
<name>A0A0A9G8T8_ARUDO</name>
<proteinExistence type="predicted"/>
<protein>
    <submittedName>
        <fullName evidence="1">Uncharacterized protein</fullName>
    </submittedName>
</protein>
<reference evidence="1" key="2">
    <citation type="journal article" date="2015" name="Data Brief">
        <title>Shoot transcriptome of the giant reed, Arundo donax.</title>
        <authorList>
            <person name="Barrero R.A."/>
            <person name="Guerrero F.D."/>
            <person name="Moolhuijzen P."/>
            <person name="Goolsby J.A."/>
            <person name="Tidwell J."/>
            <person name="Bellgard S.E."/>
            <person name="Bellgard M.I."/>
        </authorList>
    </citation>
    <scope>NUCLEOTIDE SEQUENCE</scope>
    <source>
        <tissue evidence="1">Shoot tissue taken approximately 20 cm above the soil surface</tissue>
    </source>
</reference>
<organism evidence="1">
    <name type="scientific">Arundo donax</name>
    <name type="common">Giant reed</name>
    <name type="synonym">Donax arundinaceus</name>
    <dbReference type="NCBI Taxonomy" id="35708"/>
    <lineage>
        <taxon>Eukaryota</taxon>
        <taxon>Viridiplantae</taxon>
        <taxon>Streptophyta</taxon>
        <taxon>Embryophyta</taxon>
        <taxon>Tracheophyta</taxon>
        <taxon>Spermatophyta</taxon>
        <taxon>Magnoliopsida</taxon>
        <taxon>Liliopsida</taxon>
        <taxon>Poales</taxon>
        <taxon>Poaceae</taxon>
        <taxon>PACMAD clade</taxon>
        <taxon>Arundinoideae</taxon>
        <taxon>Arundineae</taxon>
        <taxon>Arundo</taxon>
    </lineage>
</organism>
<dbReference type="EMBL" id="GBRH01180813">
    <property type="protein sequence ID" value="JAE17083.1"/>
    <property type="molecule type" value="Transcribed_RNA"/>
</dbReference>
<reference evidence="1" key="1">
    <citation type="submission" date="2014-09" db="EMBL/GenBank/DDBJ databases">
        <authorList>
            <person name="Magalhaes I.L.F."/>
            <person name="Oliveira U."/>
            <person name="Santos F.R."/>
            <person name="Vidigal T.H.D.A."/>
            <person name="Brescovit A.D."/>
            <person name="Santos A.J."/>
        </authorList>
    </citation>
    <scope>NUCLEOTIDE SEQUENCE</scope>
    <source>
        <tissue evidence="1">Shoot tissue taken approximately 20 cm above the soil surface</tissue>
    </source>
</reference>
<evidence type="ECO:0000313" key="1">
    <source>
        <dbReference type="EMBL" id="JAE17083.1"/>
    </source>
</evidence>